<evidence type="ECO:0000256" key="1">
    <source>
        <dbReference type="SAM" id="Phobius"/>
    </source>
</evidence>
<keyword evidence="1" id="KW-1133">Transmembrane helix</keyword>
<evidence type="ECO:0000313" key="2">
    <source>
        <dbReference type="EMBL" id="WWX23699.1"/>
    </source>
</evidence>
<keyword evidence="1" id="KW-0472">Membrane</keyword>
<dbReference type="Proteomes" id="UP001385389">
    <property type="component" value="Chromosome"/>
</dbReference>
<name>A0ABZ2J397_9BACT</name>
<proteinExistence type="predicted"/>
<sequence length="146" mass="16134">MGNEEQEKQLREWYEKNRSQYLGRVESQQLLFDKTLILLSSGAVAGLVSVAGKVGSILWLKVTIALFLGAIVSSMLSLVFSVNLQNSFMEQFDRNFKEQEYSKPLVSAWNTWVGITNIVTIICAVLGTIGIAVLVWGYTPALSEGA</sequence>
<keyword evidence="3" id="KW-1185">Reference proteome</keyword>
<evidence type="ECO:0000313" key="3">
    <source>
        <dbReference type="Proteomes" id="UP001385389"/>
    </source>
</evidence>
<organism evidence="2 3">
    <name type="scientific">Pseudodesulfovibrio methanolicus</name>
    <dbReference type="NCBI Taxonomy" id="3126690"/>
    <lineage>
        <taxon>Bacteria</taxon>
        <taxon>Pseudomonadati</taxon>
        <taxon>Thermodesulfobacteriota</taxon>
        <taxon>Desulfovibrionia</taxon>
        <taxon>Desulfovibrionales</taxon>
        <taxon>Desulfovibrionaceae</taxon>
    </lineage>
</organism>
<feature type="transmembrane region" description="Helical" evidence="1">
    <location>
        <begin position="36"/>
        <end position="58"/>
    </location>
</feature>
<reference evidence="2 3" key="1">
    <citation type="submission" date="2024-03" db="EMBL/GenBank/DDBJ databases">
        <title>Phenotype and Genome Characterization of a Sulfate-Reducing Bacterium Pseudodesulfovibrio sp. strain 5S69, isolated from Petroleum Reservoir in Tatarstan (Russia).</title>
        <authorList>
            <person name="Bidzhieva S.K."/>
            <person name="Kadnikov V."/>
            <person name="Tourova T.P."/>
            <person name="Samigullina S.R."/>
            <person name="Sokolova D.S."/>
            <person name="Poltaraus A.B."/>
            <person name="Avtukh A.N."/>
            <person name="Tereshina V.M."/>
            <person name="Mardanov A.V."/>
            <person name="Nazina T.N."/>
        </authorList>
    </citation>
    <scope>NUCLEOTIDE SEQUENCE [LARGE SCALE GENOMIC DNA]</scope>
    <source>
        <strain evidence="2 3">5S69</strain>
    </source>
</reference>
<protein>
    <submittedName>
        <fullName evidence="2">Uncharacterized protein</fullName>
    </submittedName>
</protein>
<dbReference type="RefSeq" id="WP_338669396.1">
    <property type="nucleotide sequence ID" value="NZ_CP146609.1"/>
</dbReference>
<dbReference type="EMBL" id="CP146609">
    <property type="protein sequence ID" value="WWX23699.1"/>
    <property type="molecule type" value="Genomic_DNA"/>
</dbReference>
<gene>
    <name evidence="2" type="ORF">V8V93_05720</name>
</gene>
<accession>A0ABZ2J397</accession>
<feature type="transmembrane region" description="Helical" evidence="1">
    <location>
        <begin position="105"/>
        <end position="138"/>
    </location>
</feature>
<feature type="transmembrane region" description="Helical" evidence="1">
    <location>
        <begin position="64"/>
        <end position="84"/>
    </location>
</feature>
<keyword evidence="1" id="KW-0812">Transmembrane</keyword>